<dbReference type="OrthoDB" id="1814359at2"/>
<evidence type="ECO:0000313" key="2">
    <source>
        <dbReference type="EMBL" id="ANB75649.1"/>
    </source>
</evidence>
<sequence length="436" mass="47964">MSNVLKISRIRALKRDVTLWAKVKILTFRWRHRSAVATSGRGSGPVKHLLILPSDPWTLVGAKGDEAMMRAVVDQLAAAEPEFKVTVAIATDQAATAARQLGFESICVWNEPWNLDETMERLLSIGADTVVVLGADVLDGYYSPLTAARLLATADLLVRHGLRGALLGFSFNNAPYHQLKKVFDGLCDRLVINVRDGVSLGRFRKFSSAHARLVTDSAFMLRADEASCRVAAVAEWVRTRRANGDKVIGFNIHPSLIRHADRAQVTELVKVTAMALENLTLSHQVSLLLISHDYREIGGDDLCLAPIYSELEKRLKERVFYPRDRMSAAELKGVAGLADGVVTGRMHLAIASLGMGVPVAALTYQDKFQGLFEHFRLPESLLLGPEDIVRHEKLSAMLQSFVTQLPQLQNAVAHALPHVTQAARANLHGLLRDLPS</sequence>
<evidence type="ECO:0000313" key="3">
    <source>
        <dbReference type="Proteomes" id="UP000076852"/>
    </source>
</evidence>
<dbReference type="RefSeq" id="WP_063498931.1">
    <property type="nucleotide sequence ID" value="NZ_CP014579.1"/>
</dbReference>
<dbReference type="STRING" id="1804984.AYM40_25240"/>
<proteinExistence type="predicted"/>
<name>A0A160FRL8_9BURK</name>
<dbReference type="Proteomes" id="UP000076852">
    <property type="component" value="Chromosome 2"/>
</dbReference>
<dbReference type="Pfam" id="PF04230">
    <property type="entry name" value="PS_pyruv_trans"/>
    <property type="match status" value="1"/>
</dbReference>
<gene>
    <name evidence="2" type="ORF">AYM40_25240</name>
</gene>
<protein>
    <recommendedName>
        <fullName evidence="1">Polysaccharide pyruvyl transferase domain-containing protein</fullName>
    </recommendedName>
</protein>
<dbReference type="InterPro" id="IPR007345">
    <property type="entry name" value="Polysacch_pyruvyl_Trfase"/>
</dbReference>
<dbReference type="PANTHER" id="PTHR36836:SF1">
    <property type="entry name" value="COLANIC ACID BIOSYNTHESIS PROTEIN WCAK"/>
    <property type="match status" value="1"/>
</dbReference>
<reference evidence="2 3" key="1">
    <citation type="journal article" date="2016" name="Gene">
        <title>PacBio SMRT assembly of a complex multi-replicon genome reveals chlorocatechol degradative operon in a region of genome plasticity.</title>
        <authorList>
            <person name="Ricker N."/>
            <person name="Shen S.Y."/>
            <person name="Goordial J."/>
            <person name="Jin S."/>
            <person name="Fulthorpe R.R."/>
        </authorList>
    </citation>
    <scope>NUCLEOTIDE SEQUENCE [LARGE SCALE GENOMIC DNA]</scope>
    <source>
        <strain evidence="2 3">OLGA172</strain>
    </source>
</reference>
<dbReference type="KEGG" id="buz:AYM40_25240"/>
<organism evidence="2 3">
    <name type="scientific">Paraburkholderia phytofirmans OLGA172</name>
    <dbReference type="NCBI Taxonomy" id="1417228"/>
    <lineage>
        <taxon>Bacteria</taxon>
        <taxon>Pseudomonadati</taxon>
        <taxon>Pseudomonadota</taxon>
        <taxon>Betaproteobacteria</taxon>
        <taxon>Burkholderiales</taxon>
        <taxon>Burkholderiaceae</taxon>
        <taxon>Paraburkholderia</taxon>
    </lineage>
</organism>
<dbReference type="AlphaFoldDB" id="A0A160FRL8"/>
<feature type="domain" description="Polysaccharide pyruvyl transferase" evidence="1">
    <location>
        <begin position="64"/>
        <end position="365"/>
    </location>
</feature>
<dbReference type="PANTHER" id="PTHR36836">
    <property type="entry name" value="COLANIC ACID BIOSYNTHESIS PROTEIN WCAK"/>
    <property type="match status" value="1"/>
</dbReference>
<dbReference type="EMBL" id="CP014579">
    <property type="protein sequence ID" value="ANB75649.1"/>
    <property type="molecule type" value="Genomic_DNA"/>
</dbReference>
<keyword evidence="3" id="KW-1185">Reference proteome</keyword>
<evidence type="ECO:0000259" key="1">
    <source>
        <dbReference type="Pfam" id="PF04230"/>
    </source>
</evidence>
<accession>A0A160FRL8</accession>